<protein>
    <recommendedName>
        <fullName evidence="2">Pyridoxamine 5'-phosphate oxidase N-terminal domain-containing protein</fullName>
    </recommendedName>
</protein>
<name>A0A160V7R8_9ZZZZ</name>
<reference evidence="3" key="1">
    <citation type="submission" date="2015-10" db="EMBL/GenBank/DDBJ databases">
        <authorList>
            <person name="Gilbert D.G."/>
        </authorList>
    </citation>
    <scope>NUCLEOTIDE SEQUENCE</scope>
</reference>
<dbReference type="InterPro" id="IPR011576">
    <property type="entry name" value="Pyridox_Oxase_N"/>
</dbReference>
<dbReference type="SUPFAM" id="SSF50475">
    <property type="entry name" value="FMN-binding split barrel"/>
    <property type="match status" value="1"/>
</dbReference>
<organism evidence="3">
    <name type="scientific">hydrothermal vent metagenome</name>
    <dbReference type="NCBI Taxonomy" id="652676"/>
    <lineage>
        <taxon>unclassified sequences</taxon>
        <taxon>metagenomes</taxon>
        <taxon>ecological metagenomes</taxon>
    </lineage>
</organism>
<dbReference type="AlphaFoldDB" id="A0A160V7R8"/>
<keyword evidence="1" id="KW-0560">Oxidoreductase</keyword>
<dbReference type="InterPro" id="IPR019967">
    <property type="entry name" value="F420-dep_enz_PPOX_Rv0121"/>
</dbReference>
<dbReference type="InterPro" id="IPR052019">
    <property type="entry name" value="F420H2_bilvrd_red/Heme_oxyg"/>
</dbReference>
<evidence type="ECO:0000256" key="1">
    <source>
        <dbReference type="ARBA" id="ARBA00023002"/>
    </source>
</evidence>
<dbReference type="GO" id="GO:0016627">
    <property type="term" value="F:oxidoreductase activity, acting on the CH-CH group of donors"/>
    <property type="evidence" value="ECO:0007669"/>
    <property type="project" value="TreeGrafter"/>
</dbReference>
<dbReference type="Gene3D" id="2.30.110.10">
    <property type="entry name" value="Electron Transport, Fmn-binding Protein, Chain A"/>
    <property type="match status" value="1"/>
</dbReference>
<feature type="domain" description="Pyridoxamine 5'-phosphate oxidase N-terminal" evidence="2">
    <location>
        <begin position="5"/>
        <end position="138"/>
    </location>
</feature>
<dbReference type="GO" id="GO:0070967">
    <property type="term" value="F:coenzyme F420 binding"/>
    <property type="evidence" value="ECO:0007669"/>
    <property type="project" value="TreeGrafter"/>
</dbReference>
<dbReference type="GO" id="GO:0005829">
    <property type="term" value="C:cytosol"/>
    <property type="evidence" value="ECO:0007669"/>
    <property type="project" value="TreeGrafter"/>
</dbReference>
<dbReference type="PANTHER" id="PTHR35176:SF2">
    <property type="entry name" value="F420H(2)-DEPENDENT REDUCTASE RV1155"/>
    <property type="match status" value="1"/>
</dbReference>
<sequence length="144" mass="16307">MTNLSPAQDRFLRSARTGHLATADAKGRPQVVPVCFVFDGQAIYSVLDAKPKTTPLRQLRRVKNILANPQVSLVVDHYEENWDKLQYILVSGDAELLESDEKWAVAIAMLREKYPQYQAMDLDQSPVIKITPVRYSPWSSQPPP</sequence>
<dbReference type="Pfam" id="PF01243">
    <property type="entry name" value="PNPOx_N"/>
    <property type="match status" value="1"/>
</dbReference>
<dbReference type="InterPro" id="IPR012349">
    <property type="entry name" value="Split_barrel_FMN-bd"/>
</dbReference>
<accession>A0A160V7R8</accession>
<gene>
    <name evidence="3" type="ORF">MGWOODY_Clf1786</name>
</gene>
<dbReference type="EMBL" id="FAXA01000153">
    <property type="protein sequence ID" value="CUV01946.1"/>
    <property type="molecule type" value="Genomic_DNA"/>
</dbReference>
<dbReference type="PANTHER" id="PTHR35176">
    <property type="entry name" value="HEME OXYGENASE HI_0854-RELATED"/>
    <property type="match status" value="1"/>
</dbReference>
<evidence type="ECO:0000259" key="2">
    <source>
        <dbReference type="Pfam" id="PF01243"/>
    </source>
</evidence>
<dbReference type="NCBIfam" id="TIGR03668">
    <property type="entry name" value="Rv0121_F420"/>
    <property type="match status" value="1"/>
</dbReference>
<proteinExistence type="predicted"/>
<evidence type="ECO:0000313" key="3">
    <source>
        <dbReference type="EMBL" id="CUV01946.1"/>
    </source>
</evidence>